<dbReference type="GO" id="GO:0008270">
    <property type="term" value="F:zinc ion binding"/>
    <property type="evidence" value="ECO:0007669"/>
    <property type="project" value="UniProtKB-KW"/>
</dbReference>
<keyword evidence="7" id="KW-0862">Zinc</keyword>
<evidence type="ECO:0000256" key="3">
    <source>
        <dbReference type="ARBA" id="ARBA00022679"/>
    </source>
</evidence>
<dbReference type="Pfam" id="PF13639">
    <property type="entry name" value="zf-RING_2"/>
    <property type="match status" value="1"/>
</dbReference>
<feature type="region of interest" description="Disordered" evidence="9">
    <location>
        <begin position="37"/>
        <end position="66"/>
    </location>
</feature>
<feature type="domain" description="RING-type" evidence="10">
    <location>
        <begin position="126"/>
        <end position="167"/>
    </location>
</feature>
<dbReference type="PANTHER" id="PTHR15710:SF132">
    <property type="entry name" value="E3 UBIQUITIN-PROTEIN LIGASE MPSR1"/>
    <property type="match status" value="1"/>
</dbReference>
<accession>A0AAV0YTD8</accession>
<keyword evidence="4" id="KW-0479">Metal-binding</keyword>
<evidence type="ECO:0000256" key="7">
    <source>
        <dbReference type="ARBA" id="ARBA00022833"/>
    </source>
</evidence>
<dbReference type="GO" id="GO:0016567">
    <property type="term" value="P:protein ubiquitination"/>
    <property type="evidence" value="ECO:0007669"/>
    <property type="project" value="TreeGrafter"/>
</dbReference>
<feature type="region of interest" description="Disordered" evidence="9">
    <location>
        <begin position="170"/>
        <end position="240"/>
    </location>
</feature>
<evidence type="ECO:0000313" key="11">
    <source>
        <dbReference type="EMBL" id="CAI8587919.1"/>
    </source>
</evidence>
<evidence type="ECO:0000256" key="1">
    <source>
        <dbReference type="ARBA" id="ARBA00000900"/>
    </source>
</evidence>
<keyword evidence="6" id="KW-0833">Ubl conjugation pathway</keyword>
<keyword evidence="12" id="KW-1185">Reference proteome</keyword>
<dbReference type="PROSITE" id="PS50089">
    <property type="entry name" value="ZF_RING_2"/>
    <property type="match status" value="1"/>
</dbReference>
<dbReference type="GO" id="GO:0005737">
    <property type="term" value="C:cytoplasm"/>
    <property type="evidence" value="ECO:0007669"/>
    <property type="project" value="TreeGrafter"/>
</dbReference>
<keyword evidence="3" id="KW-0808">Transferase</keyword>
<proteinExistence type="predicted"/>
<evidence type="ECO:0000256" key="2">
    <source>
        <dbReference type="ARBA" id="ARBA00012483"/>
    </source>
</evidence>
<dbReference type="SUPFAM" id="SSF57850">
    <property type="entry name" value="RING/U-box"/>
    <property type="match status" value="1"/>
</dbReference>
<dbReference type="SMART" id="SM00184">
    <property type="entry name" value="RING"/>
    <property type="match status" value="1"/>
</dbReference>
<dbReference type="Gene3D" id="3.30.40.10">
    <property type="entry name" value="Zinc/RING finger domain, C3HC4 (zinc finger)"/>
    <property type="match status" value="1"/>
</dbReference>
<evidence type="ECO:0000256" key="6">
    <source>
        <dbReference type="ARBA" id="ARBA00022786"/>
    </source>
</evidence>
<evidence type="ECO:0000256" key="4">
    <source>
        <dbReference type="ARBA" id="ARBA00022723"/>
    </source>
</evidence>
<evidence type="ECO:0000256" key="9">
    <source>
        <dbReference type="SAM" id="MobiDB-lite"/>
    </source>
</evidence>
<name>A0AAV0YTD8_VICFA</name>
<dbReference type="Proteomes" id="UP001157006">
    <property type="component" value="Chromosome 1L"/>
</dbReference>
<evidence type="ECO:0000259" key="10">
    <source>
        <dbReference type="PROSITE" id="PS50089"/>
    </source>
</evidence>
<dbReference type="GO" id="GO:0061630">
    <property type="term" value="F:ubiquitin protein ligase activity"/>
    <property type="evidence" value="ECO:0007669"/>
    <property type="project" value="UniProtKB-EC"/>
</dbReference>
<comment type="catalytic activity">
    <reaction evidence="1">
        <text>S-ubiquitinyl-[E2 ubiquitin-conjugating enzyme]-L-cysteine + [acceptor protein]-L-lysine = [E2 ubiquitin-conjugating enzyme]-L-cysteine + N(6)-ubiquitinyl-[acceptor protein]-L-lysine.</text>
        <dbReference type="EC" id="2.3.2.27"/>
    </reaction>
</comment>
<feature type="compositionally biased region" description="Low complexity" evidence="9">
    <location>
        <begin position="221"/>
        <end position="233"/>
    </location>
</feature>
<keyword evidence="5 8" id="KW-0863">Zinc-finger</keyword>
<gene>
    <name evidence="11" type="ORF">VFH_I323360</name>
</gene>
<evidence type="ECO:0000256" key="5">
    <source>
        <dbReference type="ARBA" id="ARBA00022771"/>
    </source>
</evidence>
<organism evidence="11 12">
    <name type="scientific">Vicia faba</name>
    <name type="common">Broad bean</name>
    <name type="synonym">Faba vulgaris</name>
    <dbReference type="NCBI Taxonomy" id="3906"/>
    <lineage>
        <taxon>Eukaryota</taxon>
        <taxon>Viridiplantae</taxon>
        <taxon>Streptophyta</taxon>
        <taxon>Embryophyta</taxon>
        <taxon>Tracheophyta</taxon>
        <taxon>Spermatophyta</taxon>
        <taxon>Magnoliopsida</taxon>
        <taxon>eudicotyledons</taxon>
        <taxon>Gunneridae</taxon>
        <taxon>Pentapetalae</taxon>
        <taxon>rosids</taxon>
        <taxon>fabids</taxon>
        <taxon>Fabales</taxon>
        <taxon>Fabaceae</taxon>
        <taxon>Papilionoideae</taxon>
        <taxon>50 kb inversion clade</taxon>
        <taxon>NPAAA clade</taxon>
        <taxon>Hologalegina</taxon>
        <taxon>IRL clade</taxon>
        <taxon>Fabeae</taxon>
        <taxon>Vicia</taxon>
    </lineage>
</organism>
<feature type="compositionally biased region" description="Basic and acidic residues" evidence="9">
    <location>
        <begin position="170"/>
        <end position="182"/>
    </location>
</feature>
<evidence type="ECO:0000256" key="8">
    <source>
        <dbReference type="PROSITE-ProRule" id="PRU00175"/>
    </source>
</evidence>
<protein>
    <recommendedName>
        <fullName evidence="2">RING-type E3 ubiquitin transferase</fullName>
        <ecNumber evidence="2">2.3.2.27</ecNumber>
    </recommendedName>
</protein>
<dbReference type="InterPro" id="IPR001841">
    <property type="entry name" value="Znf_RING"/>
</dbReference>
<dbReference type="EC" id="2.3.2.27" evidence="2"/>
<dbReference type="EMBL" id="OX451736">
    <property type="protein sequence ID" value="CAI8587919.1"/>
    <property type="molecule type" value="Genomic_DNA"/>
</dbReference>
<reference evidence="11 12" key="1">
    <citation type="submission" date="2023-01" db="EMBL/GenBank/DDBJ databases">
        <authorList>
            <person name="Kreplak J."/>
        </authorList>
    </citation>
    <scope>NUCLEOTIDE SEQUENCE [LARGE SCALE GENOMIC DNA]</scope>
</reference>
<dbReference type="FunFam" id="3.30.40.10:FF:000127">
    <property type="entry name" value="E3 ubiquitin-protein ligase RNF181"/>
    <property type="match status" value="1"/>
</dbReference>
<sequence length="240" mass="26825">MASEGENSELSYIFERMIRNRDMSLLLPFIQGLSSAASTRRNTDRNLDQESSSNEDSEDSEDSNRQRIILVNPSTQRMIIVEGVSSLETLFQELENTTKKGQPPASKESIEAMKRVEIEESDHGECVVCLEEFEVGGVVKEMPCKHRFHGNCIEKWLGIHGSCPVCRHQMPADEKDEGKKIDEEEEAEEGGERRRVGGEVWVSFSISRRDRGNHDQNQVTSGGDSNDSSSSPTDGDETGN</sequence>
<evidence type="ECO:0000313" key="12">
    <source>
        <dbReference type="Proteomes" id="UP001157006"/>
    </source>
</evidence>
<dbReference type="AlphaFoldDB" id="A0AAV0YTD8"/>
<dbReference type="InterPro" id="IPR013083">
    <property type="entry name" value="Znf_RING/FYVE/PHD"/>
</dbReference>
<dbReference type="PANTHER" id="PTHR15710">
    <property type="entry name" value="E3 UBIQUITIN-PROTEIN LIGASE PRAJA"/>
    <property type="match status" value="1"/>
</dbReference>